<accession>A0A1I6J5D5</accession>
<protein>
    <submittedName>
        <fullName evidence="1">Uncharacterized protein</fullName>
    </submittedName>
</protein>
<organism evidence="1 2">
    <name type="scientific">Maribacter stanieri</name>
    <dbReference type="NCBI Taxonomy" id="440514"/>
    <lineage>
        <taxon>Bacteria</taxon>
        <taxon>Pseudomonadati</taxon>
        <taxon>Bacteroidota</taxon>
        <taxon>Flavobacteriia</taxon>
        <taxon>Flavobacteriales</taxon>
        <taxon>Flavobacteriaceae</taxon>
        <taxon>Maribacter</taxon>
    </lineage>
</organism>
<dbReference type="EMBL" id="FOYX01000002">
    <property type="protein sequence ID" value="SFR74214.1"/>
    <property type="molecule type" value="Genomic_DNA"/>
</dbReference>
<reference evidence="2" key="1">
    <citation type="submission" date="2016-10" db="EMBL/GenBank/DDBJ databases">
        <authorList>
            <person name="Varghese N."/>
            <person name="Submissions S."/>
        </authorList>
    </citation>
    <scope>NUCLEOTIDE SEQUENCE [LARGE SCALE GENOMIC DNA]</scope>
    <source>
        <strain evidence="2">DSM 19891</strain>
    </source>
</reference>
<keyword evidence="2" id="KW-1185">Reference proteome</keyword>
<evidence type="ECO:0000313" key="1">
    <source>
        <dbReference type="EMBL" id="SFR74214.1"/>
    </source>
</evidence>
<dbReference type="Proteomes" id="UP000199462">
    <property type="component" value="Unassembled WGS sequence"/>
</dbReference>
<dbReference type="RefSeq" id="WP_091903159.1">
    <property type="nucleotide sequence ID" value="NZ_CANMGB010000002.1"/>
</dbReference>
<evidence type="ECO:0000313" key="2">
    <source>
        <dbReference type="Proteomes" id="UP000199462"/>
    </source>
</evidence>
<proteinExistence type="predicted"/>
<dbReference type="STRING" id="440514.SAMN04488010_2315"/>
<gene>
    <name evidence="1" type="ORF">SAMN04488010_2315</name>
</gene>
<sequence>MPFNYENFINNSKLEYTKEINGLDEFLTSLGFHYFSSVKLNNKHITFNSISLVVEVTCNLDLLELLAHFNTGRWGSNGKEESPLQHALDILDLQNQYHIDIEELTFFLNDTSIVIKRIYDKSIPSQLNDILKQIAFNYVFLTRGLTQKPYEIFVPIFEDIIENIDANENQLNMVPKSYSEFWGIYLDKDDEASIYDVNKNTYVSGDLEFLSE</sequence>
<dbReference type="AlphaFoldDB" id="A0A1I6J5D5"/>
<name>A0A1I6J5D5_9FLAO</name>